<name>A0A9Q0BV27_9MUSC</name>
<gene>
    <name evidence="1" type="ORF">M5D96_001471</name>
</gene>
<accession>A0A9Q0BV27</accession>
<evidence type="ECO:0000313" key="2">
    <source>
        <dbReference type="Proteomes" id="UP001059596"/>
    </source>
</evidence>
<organism evidence="1 2">
    <name type="scientific">Drosophila gunungcola</name>
    <name type="common">fruit fly</name>
    <dbReference type="NCBI Taxonomy" id="103775"/>
    <lineage>
        <taxon>Eukaryota</taxon>
        <taxon>Metazoa</taxon>
        <taxon>Ecdysozoa</taxon>
        <taxon>Arthropoda</taxon>
        <taxon>Hexapoda</taxon>
        <taxon>Insecta</taxon>
        <taxon>Pterygota</taxon>
        <taxon>Neoptera</taxon>
        <taxon>Endopterygota</taxon>
        <taxon>Diptera</taxon>
        <taxon>Brachycera</taxon>
        <taxon>Muscomorpha</taxon>
        <taxon>Ephydroidea</taxon>
        <taxon>Drosophilidae</taxon>
        <taxon>Drosophila</taxon>
        <taxon>Sophophora</taxon>
    </lineage>
</organism>
<evidence type="ECO:0000313" key="1">
    <source>
        <dbReference type="EMBL" id="KAI8045291.1"/>
    </source>
</evidence>
<reference evidence="1" key="1">
    <citation type="journal article" date="2023" name="Genome Biol. Evol.">
        <title>Long-read-based Genome Assembly of Drosophila gunungcola Reveals Fewer Chemosensory Genes in Flower-breeding Species.</title>
        <authorList>
            <person name="Negi A."/>
            <person name="Liao B.Y."/>
            <person name="Yeh S.D."/>
        </authorList>
    </citation>
    <scope>NUCLEOTIDE SEQUENCE</scope>
    <source>
        <strain evidence="1">Sukarami</strain>
    </source>
</reference>
<comment type="caution">
    <text evidence="1">The sequence shown here is derived from an EMBL/GenBank/DDBJ whole genome shotgun (WGS) entry which is preliminary data.</text>
</comment>
<keyword evidence="2" id="KW-1185">Reference proteome</keyword>
<sequence length="240" mass="25175">MTVASRVGILDQRVAKTEGGRCEGVGHRGIHLGTVPLVVAGGHQFQVEELGHLAAQDDGQELAEGDVLEHGAHNASRLLVDLLIAPMGIQLTQLQRNPVVFAHPNVVHGQQSRLLSASPISRPDALGRNGTPLAHVLGGIPTPVDEQPVPEHPGIVRGLGAVRVNGRGVDERGHLVGLFPPGQHTVASLGRSRSEEFQTAHLERRQPRIVQGHFDGKAGGMEVLAAAATGYGTIDGAKGI</sequence>
<proteinExistence type="predicted"/>
<dbReference type="AlphaFoldDB" id="A0A9Q0BV27"/>
<dbReference type="Proteomes" id="UP001059596">
    <property type="component" value="Chromosome 3R"/>
</dbReference>
<dbReference type="EMBL" id="JAMKOV010000001">
    <property type="protein sequence ID" value="KAI8045291.1"/>
    <property type="molecule type" value="Genomic_DNA"/>
</dbReference>
<protein>
    <submittedName>
        <fullName evidence="1">Uncharacterized protein</fullName>
    </submittedName>
</protein>